<dbReference type="EC" id="3.1.3.27" evidence="1"/>
<dbReference type="GO" id="GO:0008962">
    <property type="term" value="F:phosphatidylglycerophosphatase activity"/>
    <property type="evidence" value="ECO:0007669"/>
    <property type="project" value="UniProtKB-EC"/>
</dbReference>
<dbReference type="CDD" id="cd06971">
    <property type="entry name" value="PgpA"/>
    <property type="match status" value="1"/>
</dbReference>
<dbReference type="GO" id="GO:0005886">
    <property type="term" value="C:plasma membrane"/>
    <property type="evidence" value="ECO:0007669"/>
    <property type="project" value="UniProtKB-SubCell"/>
</dbReference>
<feature type="transmembrane region" description="Helical" evidence="2">
    <location>
        <begin position="139"/>
        <end position="163"/>
    </location>
</feature>
<dbReference type="InterPro" id="IPR036681">
    <property type="entry name" value="PgpA-like_sf"/>
</dbReference>
<evidence type="ECO:0000256" key="2">
    <source>
        <dbReference type="SAM" id="Phobius"/>
    </source>
</evidence>
<comment type="subcellular location">
    <subcellularLocation>
        <location evidence="1">Cell inner membrane</location>
        <topology evidence="1">Multi-pass membrane protein</topology>
    </subcellularLocation>
</comment>
<keyword evidence="1" id="KW-0442">Lipid degradation</keyword>
<evidence type="ECO:0000256" key="1">
    <source>
        <dbReference type="PIRNR" id="PIRNR006162"/>
    </source>
</evidence>
<keyword evidence="1 2" id="KW-0472">Membrane</keyword>
<dbReference type="EMBL" id="QGKL01000042">
    <property type="protein sequence ID" value="PWQ93891.1"/>
    <property type="molecule type" value="Genomic_DNA"/>
</dbReference>
<feature type="transmembrane region" description="Helical" evidence="2">
    <location>
        <begin position="55"/>
        <end position="73"/>
    </location>
</feature>
<keyword evidence="1" id="KW-0460">Magnesium</keyword>
<dbReference type="Pfam" id="PF04608">
    <property type="entry name" value="PgpA"/>
    <property type="match status" value="1"/>
</dbReference>
<dbReference type="UniPathway" id="UPA00084">
    <property type="reaction ID" value="UER00504"/>
</dbReference>
<feature type="domain" description="YutG/PgpA" evidence="3">
    <location>
        <begin position="22"/>
        <end position="159"/>
    </location>
</feature>
<dbReference type="PANTHER" id="PTHR36305:SF1">
    <property type="entry name" value="PHOSPHATIDYLGLYCEROPHOSPHATASE A"/>
    <property type="match status" value="1"/>
</dbReference>
<comment type="caution">
    <text evidence="4">The sequence shown here is derived from an EMBL/GenBank/DDBJ whole genome shotgun (WGS) entry which is preliminary data.</text>
</comment>
<dbReference type="PIRSF" id="PIRSF006162">
    <property type="entry name" value="PgpA"/>
    <property type="match status" value="1"/>
</dbReference>
<dbReference type="GO" id="GO:0009395">
    <property type="term" value="P:phospholipid catabolic process"/>
    <property type="evidence" value="ECO:0007669"/>
    <property type="project" value="UniProtKB-KW"/>
</dbReference>
<keyword evidence="1" id="KW-1208">Phospholipid metabolism</keyword>
<dbReference type="GO" id="GO:0006655">
    <property type="term" value="P:phosphatidylglycerol biosynthetic process"/>
    <property type="evidence" value="ECO:0007669"/>
    <property type="project" value="UniProtKB-UniPathway"/>
</dbReference>
<dbReference type="SUPFAM" id="SSF101307">
    <property type="entry name" value="YutG-like"/>
    <property type="match status" value="1"/>
</dbReference>
<evidence type="ECO:0000313" key="5">
    <source>
        <dbReference type="Proteomes" id="UP000245506"/>
    </source>
</evidence>
<keyword evidence="1" id="KW-0997">Cell inner membrane</keyword>
<dbReference type="RefSeq" id="WP_109826309.1">
    <property type="nucleotide sequence ID" value="NZ_QGKL01000042.1"/>
</dbReference>
<dbReference type="OrthoDB" id="9804091at2"/>
<organism evidence="4 5">
    <name type="scientific">Leucothrix arctica</name>
    <dbReference type="NCBI Taxonomy" id="1481894"/>
    <lineage>
        <taxon>Bacteria</taxon>
        <taxon>Pseudomonadati</taxon>
        <taxon>Pseudomonadota</taxon>
        <taxon>Gammaproteobacteria</taxon>
        <taxon>Thiotrichales</taxon>
        <taxon>Thiotrichaceae</taxon>
        <taxon>Leucothrix</taxon>
    </lineage>
</organism>
<keyword evidence="5" id="KW-1185">Reference proteome</keyword>
<proteinExistence type="predicted"/>
<dbReference type="GO" id="GO:0046872">
    <property type="term" value="F:metal ion binding"/>
    <property type="evidence" value="ECO:0007669"/>
    <property type="project" value="UniProtKB-KW"/>
</dbReference>
<comment type="pathway">
    <text evidence="1">Phospholipid metabolism; phosphatidylglycerol biosynthesis; phosphatidylglycerol from CDP-diacylglycerol: step 2/2.</text>
</comment>
<feature type="transmembrane region" description="Helical" evidence="2">
    <location>
        <begin position="93"/>
        <end position="119"/>
    </location>
</feature>
<dbReference type="Proteomes" id="UP000245506">
    <property type="component" value="Unassembled WGS sequence"/>
</dbReference>
<comment type="cofactor">
    <cofactor evidence="1">
        <name>Mg(2+)</name>
        <dbReference type="ChEBI" id="CHEBI:18420"/>
    </cofactor>
</comment>
<reference evidence="4 5" key="1">
    <citation type="submission" date="2018-05" db="EMBL/GenBank/DDBJ databases">
        <title>Leucothrix arctica sp. nov., isolated from Arctic seawater.</title>
        <authorList>
            <person name="Choi A."/>
            <person name="Baek K."/>
        </authorList>
    </citation>
    <scope>NUCLEOTIDE SEQUENCE [LARGE SCALE GENOMIC DNA]</scope>
    <source>
        <strain evidence="4 5">IMCC9719</strain>
    </source>
</reference>
<dbReference type="InterPro" id="IPR007686">
    <property type="entry name" value="YutG/PgpA"/>
</dbReference>
<accession>A0A317C6Q4</accession>
<keyword evidence="1" id="KW-0378">Hydrolase</keyword>
<keyword evidence="1" id="KW-0443">Lipid metabolism</keyword>
<gene>
    <name evidence="4" type="ORF">DKT75_20025</name>
</gene>
<evidence type="ECO:0000313" key="4">
    <source>
        <dbReference type="EMBL" id="PWQ93891.1"/>
    </source>
</evidence>
<keyword evidence="2" id="KW-1133">Transmembrane helix</keyword>
<dbReference type="AlphaFoldDB" id="A0A317C6Q4"/>
<dbReference type="InterPro" id="IPR026037">
    <property type="entry name" value="PgpA"/>
</dbReference>
<comment type="function">
    <text evidence="1">Lipid phosphatase which dephosphorylates phosphatidylglycerophosphate (PGP) to phosphatidylglycerol (PG).</text>
</comment>
<feature type="transmembrane region" description="Helical" evidence="2">
    <location>
        <begin position="21"/>
        <end position="49"/>
    </location>
</feature>
<keyword evidence="1" id="KW-0479">Metal-binding</keyword>
<keyword evidence="1 2" id="KW-0812">Transmembrane</keyword>
<keyword evidence="1" id="KW-0595">Phospholipid degradation</keyword>
<sequence length="164" mass="17952">MNKVIPQKELNKAVLSSPIHFLAFGFGSGLAPFAPGTFGTLAAVPLYLLFQSLDIVSYCLMVAVVCAVGIWLCGRSSEMLGVHDHGGIVWDEFAGYFITMIAAPAGWMWIIIGFVLFRILDIWKPWPIKWADQKVEGGLGIMLDDIIAGFIALLIMQIAAYFIA</sequence>
<name>A0A317C6Q4_9GAMM</name>
<keyword evidence="1" id="KW-1003">Cell membrane</keyword>
<dbReference type="PANTHER" id="PTHR36305">
    <property type="entry name" value="PHOSPHATIDYLGLYCEROPHOSPHATASE A"/>
    <property type="match status" value="1"/>
</dbReference>
<protein>
    <recommendedName>
        <fullName evidence="1">Phosphatidylglycerophosphatase A</fullName>
        <ecNumber evidence="1">3.1.3.27</ecNumber>
    </recommendedName>
    <alternativeName>
        <fullName evidence="1">Phosphatidylglycerolphosphate phosphatase A</fullName>
    </alternativeName>
</protein>
<evidence type="ECO:0000259" key="3">
    <source>
        <dbReference type="Pfam" id="PF04608"/>
    </source>
</evidence>
<comment type="catalytic activity">
    <reaction evidence="1">
        <text>a 1,2-diacyl-sn-glycero-3-phospho-(1'-sn-glycero-3'-phosphate) + H2O = a 1,2-diacyl-sn-glycero-3-phospho-(1'-sn-glycerol) + phosphate</text>
        <dbReference type="Rhea" id="RHEA:33751"/>
        <dbReference type="ChEBI" id="CHEBI:15377"/>
        <dbReference type="ChEBI" id="CHEBI:43474"/>
        <dbReference type="ChEBI" id="CHEBI:60110"/>
        <dbReference type="ChEBI" id="CHEBI:64716"/>
        <dbReference type="EC" id="3.1.3.27"/>
    </reaction>
</comment>